<feature type="region of interest" description="Disordered" evidence="1">
    <location>
        <begin position="217"/>
        <end position="237"/>
    </location>
</feature>
<evidence type="ECO:0000313" key="3">
    <source>
        <dbReference type="WBParaSite" id="Gr19_v10_g8288.t1"/>
    </source>
</evidence>
<accession>A0A914IA24</accession>
<feature type="compositionally biased region" description="Low complexity" evidence="1">
    <location>
        <begin position="249"/>
        <end position="269"/>
    </location>
</feature>
<feature type="compositionally biased region" description="Basic and acidic residues" evidence="1">
    <location>
        <begin position="319"/>
        <end position="328"/>
    </location>
</feature>
<protein>
    <submittedName>
        <fullName evidence="3">Uncharacterized protein</fullName>
    </submittedName>
</protein>
<feature type="compositionally biased region" description="Basic and acidic residues" evidence="1">
    <location>
        <begin position="432"/>
        <end position="447"/>
    </location>
</feature>
<dbReference type="AlphaFoldDB" id="A0A914IA24"/>
<feature type="region of interest" description="Disordered" evidence="1">
    <location>
        <begin position="432"/>
        <end position="458"/>
    </location>
</feature>
<feature type="compositionally biased region" description="Basic and acidic residues" evidence="1">
    <location>
        <begin position="223"/>
        <end position="235"/>
    </location>
</feature>
<feature type="region of interest" description="Disordered" evidence="1">
    <location>
        <begin position="249"/>
        <end position="274"/>
    </location>
</feature>
<sequence>MSAGHDKESILRCITNLCANLDADLVNALLDDDQLLTEDRQSLLASVVKAFRQLHSQLKEEISCAMSGHIYCGTFPIRLLSILEKDQQNQQNEEQPMSSADAEQIAQENLPLAELPNCKASFFCDGMGGDGVEPVEEISLKEAPSSRKHWEIEEHAATSQRNALEFQFIDAVSICPVGREREGDVVNRSVQVESDLYLSSSPSASFSRTKLKTVDGSNFCSDGTEKNSKNEKNDEISVESVSAASVYNGKESSFSTTTTMNSTNSTENSVGEIDRRNVTRLMATKSDIKLHSADAEGALLTFTGKRKTQRKSAAPSTSTREKRGESHCFGRSPNSSVVTTPQSFCQSSVSMEAAIKRHSAVLERNSEPIAPLTTNGRRHSQEEDDLVEVLSAKTMAKGDGRRRSLAVRDVSFHSSFDTTNLLNALVEERATGDKKENINEHGNRREIGEEEEEQSTLNQVTPIPTTLELSNSI</sequence>
<feature type="region of interest" description="Disordered" evidence="1">
    <location>
        <begin position="301"/>
        <end position="339"/>
    </location>
</feature>
<organism evidence="2 3">
    <name type="scientific">Globodera rostochiensis</name>
    <name type="common">Golden nematode worm</name>
    <name type="synonym">Heterodera rostochiensis</name>
    <dbReference type="NCBI Taxonomy" id="31243"/>
    <lineage>
        <taxon>Eukaryota</taxon>
        <taxon>Metazoa</taxon>
        <taxon>Ecdysozoa</taxon>
        <taxon>Nematoda</taxon>
        <taxon>Chromadorea</taxon>
        <taxon>Rhabditida</taxon>
        <taxon>Tylenchina</taxon>
        <taxon>Tylenchomorpha</taxon>
        <taxon>Tylenchoidea</taxon>
        <taxon>Heteroderidae</taxon>
        <taxon>Heteroderinae</taxon>
        <taxon>Globodera</taxon>
    </lineage>
</organism>
<proteinExistence type="predicted"/>
<keyword evidence="2" id="KW-1185">Reference proteome</keyword>
<dbReference type="Proteomes" id="UP000887572">
    <property type="component" value="Unplaced"/>
</dbReference>
<evidence type="ECO:0000256" key="1">
    <source>
        <dbReference type="SAM" id="MobiDB-lite"/>
    </source>
</evidence>
<reference evidence="3" key="1">
    <citation type="submission" date="2022-11" db="UniProtKB">
        <authorList>
            <consortium name="WormBaseParasite"/>
        </authorList>
    </citation>
    <scope>IDENTIFICATION</scope>
</reference>
<evidence type="ECO:0000313" key="2">
    <source>
        <dbReference type="Proteomes" id="UP000887572"/>
    </source>
</evidence>
<dbReference type="WBParaSite" id="Gr19_v10_g8288.t1">
    <property type="protein sequence ID" value="Gr19_v10_g8288.t1"/>
    <property type="gene ID" value="Gr19_v10_g8288"/>
</dbReference>
<name>A0A914IA24_GLORO</name>